<comment type="caution">
    <text evidence="3">The sequence shown here is derived from an EMBL/GenBank/DDBJ whole genome shotgun (WGS) entry which is preliminary data.</text>
</comment>
<dbReference type="OrthoDB" id="433778at2759"/>
<evidence type="ECO:0000256" key="2">
    <source>
        <dbReference type="SAM" id="Phobius"/>
    </source>
</evidence>
<feature type="transmembrane region" description="Helical" evidence="2">
    <location>
        <begin position="315"/>
        <end position="342"/>
    </location>
</feature>
<evidence type="ECO:0000313" key="4">
    <source>
        <dbReference type="Proteomes" id="UP000654075"/>
    </source>
</evidence>
<dbReference type="EMBL" id="CAJNNV010025721">
    <property type="protein sequence ID" value="CAE8615830.1"/>
    <property type="molecule type" value="Genomic_DNA"/>
</dbReference>
<reference evidence="3" key="1">
    <citation type="submission" date="2021-02" db="EMBL/GenBank/DDBJ databases">
        <authorList>
            <person name="Dougan E. K."/>
            <person name="Rhodes N."/>
            <person name="Thang M."/>
            <person name="Chan C."/>
        </authorList>
    </citation>
    <scope>NUCLEOTIDE SEQUENCE</scope>
</reference>
<keyword evidence="4" id="KW-1185">Reference proteome</keyword>
<dbReference type="Proteomes" id="UP000654075">
    <property type="component" value="Unassembled WGS sequence"/>
</dbReference>
<name>A0A813FNX8_POLGL</name>
<keyword evidence="2" id="KW-0812">Transmembrane</keyword>
<evidence type="ECO:0000313" key="3">
    <source>
        <dbReference type="EMBL" id="CAE8615830.1"/>
    </source>
</evidence>
<sequence>MPTNEKMRGLEVVLGRPLMAVFFLATAGLPAAGIQPRPSGRFLKDSELEEITSIACLKARQQNSHASCDQLPKSSEPESSTTRMPPAGNEVVGHRSMEEVPQFTMLNYPNYKAKVCGSDGAYFCDPYGELSFAERKNLSAELVSLRDRHLVTCSSLSAEPIDQRHLQNFYLGIVLAKELKGVSLDADSLKEFGRVIMAEWNMDAKGGAPSQANRCPNRALLMVLPAMREAVLVSDSCEFICEASGGPRVQTAVLSALDADPKNVSSAVLAGVRAAYESLPNSVQRGQAMPPPEGSQKEVESPVDNSGTYLFVQRALFAFALGAMVLSLMVATLVCIFAPGLAKGKGPRRA</sequence>
<keyword evidence="2" id="KW-1133">Transmembrane helix</keyword>
<accession>A0A813FNX8</accession>
<dbReference type="AlphaFoldDB" id="A0A813FNX8"/>
<organism evidence="3 4">
    <name type="scientific">Polarella glacialis</name>
    <name type="common">Dinoflagellate</name>
    <dbReference type="NCBI Taxonomy" id="89957"/>
    <lineage>
        <taxon>Eukaryota</taxon>
        <taxon>Sar</taxon>
        <taxon>Alveolata</taxon>
        <taxon>Dinophyceae</taxon>
        <taxon>Suessiales</taxon>
        <taxon>Suessiaceae</taxon>
        <taxon>Polarella</taxon>
    </lineage>
</organism>
<evidence type="ECO:0000256" key="1">
    <source>
        <dbReference type="SAM" id="MobiDB-lite"/>
    </source>
</evidence>
<gene>
    <name evidence="3" type="ORF">PGLA1383_LOCUS33539</name>
</gene>
<evidence type="ECO:0008006" key="5">
    <source>
        <dbReference type="Google" id="ProtNLM"/>
    </source>
</evidence>
<feature type="region of interest" description="Disordered" evidence="1">
    <location>
        <begin position="65"/>
        <end position="90"/>
    </location>
</feature>
<feature type="region of interest" description="Disordered" evidence="1">
    <location>
        <begin position="281"/>
        <end position="301"/>
    </location>
</feature>
<keyword evidence="2" id="KW-0472">Membrane</keyword>
<protein>
    <recommendedName>
        <fullName evidence="5">Transmembrane protein</fullName>
    </recommendedName>
</protein>
<proteinExistence type="predicted"/>